<dbReference type="Gene3D" id="3.30.420.10">
    <property type="entry name" value="Ribonuclease H-like superfamily/Ribonuclease H"/>
    <property type="match status" value="1"/>
</dbReference>
<proteinExistence type="predicted"/>
<feature type="domain" description="Integrase catalytic" evidence="1">
    <location>
        <begin position="84"/>
        <end position="241"/>
    </location>
</feature>
<dbReference type="RefSeq" id="XP_058980320.1">
    <property type="nucleotide sequence ID" value="XM_059124337.1"/>
</dbReference>
<evidence type="ECO:0000313" key="3">
    <source>
        <dbReference type="RefSeq" id="XP_058980320.1"/>
    </source>
</evidence>
<dbReference type="InterPro" id="IPR040676">
    <property type="entry name" value="DUF5641"/>
</dbReference>
<name>A0ABM3V3G1_MUSDO</name>
<dbReference type="GeneID" id="131803241"/>
<dbReference type="PANTHER" id="PTHR47331:SF2">
    <property type="match status" value="1"/>
</dbReference>
<protein>
    <submittedName>
        <fullName evidence="3">Uncharacterized protein LOC131803241</fullName>
    </submittedName>
</protein>
<reference evidence="3" key="1">
    <citation type="submission" date="2025-08" db="UniProtKB">
        <authorList>
            <consortium name="RefSeq"/>
        </authorList>
    </citation>
    <scope>IDENTIFICATION</scope>
    <source>
        <strain evidence="3">Aabys</strain>
        <tissue evidence="3">Whole body</tissue>
    </source>
</reference>
<accession>A0ABM3V3G1</accession>
<dbReference type="InterPro" id="IPR001584">
    <property type="entry name" value="Integrase_cat-core"/>
</dbReference>
<evidence type="ECO:0000313" key="2">
    <source>
        <dbReference type="Proteomes" id="UP001652621"/>
    </source>
</evidence>
<sequence length="356" mass="40140">MVRLPFKETNFNGEGLGHSRSSVVAQFYRNEARLMCTPDLKKEYDRVVREYCDLGHMRCIPHSNVSSGPSYYLPHHAVIKPESVSTKVRVVFNASSPTSTGLSLNDILHTAFHRFVSRRGCPLHLYSDNGSTFVGASKILARNFLQASRDGVTAYYALQGLTWHFIPPGAPHMGGLWEAGVKSFKAHFRKFAGSMKFTFEEFSTLLSRIEAWLNSRPLSPISQDPFDFAALTPGHFFIGTPILVPVDPQIDTSSTSILNRWEKLKAIHQTFCSRWKNEYLRELQKRNKWQTSEPNVTVDSLVAVIDDNLPPNAWRLGRISKVYLGSDERVRVADIVTQQGTITRPVTKLVVLSSQN</sequence>
<dbReference type="InterPro" id="IPR036397">
    <property type="entry name" value="RNaseH_sf"/>
</dbReference>
<keyword evidence="2" id="KW-1185">Reference proteome</keyword>
<gene>
    <name evidence="3" type="primary">LOC131803241</name>
</gene>
<dbReference type="InterPro" id="IPR012337">
    <property type="entry name" value="RNaseH-like_sf"/>
</dbReference>
<dbReference type="Pfam" id="PF18701">
    <property type="entry name" value="DUF5641"/>
    <property type="match status" value="1"/>
</dbReference>
<evidence type="ECO:0000259" key="1">
    <source>
        <dbReference type="PROSITE" id="PS50994"/>
    </source>
</evidence>
<dbReference type="SUPFAM" id="SSF53098">
    <property type="entry name" value="Ribonuclease H-like"/>
    <property type="match status" value="1"/>
</dbReference>
<organism evidence="2 3">
    <name type="scientific">Musca domestica</name>
    <name type="common">House fly</name>
    <dbReference type="NCBI Taxonomy" id="7370"/>
    <lineage>
        <taxon>Eukaryota</taxon>
        <taxon>Metazoa</taxon>
        <taxon>Ecdysozoa</taxon>
        <taxon>Arthropoda</taxon>
        <taxon>Hexapoda</taxon>
        <taxon>Insecta</taxon>
        <taxon>Pterygota</taxon>
        <taxon>Neoptera</taxon>
        <taxon>Endopterygota</taxon>
        <taxon>Diptera</taxon>
        <taxon>Brachycera</taxon>
        <taxon>Muscomorpha</taxon>
        <taxon>Muscoidea</taxon>
        <taxon>Muscidae</taxon>
        <taxon>Musca</taxon>
    </lineage>
</organism>
<dbReference type="Proteomes" id="UP001652621">
    <property type="component" value="Unplaced"/>
</dbReference>
<dbReference type="PROSITE" id="PS50994">
    <property type="entry name" value="INTEGRASE"/>
    <property type="match status" value="1"/>
</dbReference>
<dbReference type="PANTHER" id="PTHR47331">
    <property type="entry name" value="PHD-TYPE DOMAIN-CONTAINING PROTEIN"/>
    <property type="match status" value="1"/>
</dbReference>